<gene>
    <name evidence="1" type="ORF">EYR41_011881</name>
</gene>
<evidence type="ECO:0000313" key="2">
    <source>
        <dbReference type="Proteomes" id="UP000297595"/>
    </source>
</evidence>
<evidence type="ECO:0000313" key="1">
    <source>
        <dbReference type="EMBL" id="TGJ62693.1"/>
    </source>
</evidence>
<proteinExistence type="predicted"/>
<accession>A0A7C8TQK4</accession>
<protein>
    <submittedName>
        <fullName evidence="1">Uncharacterized protein</fullName>
    </submittedName>
</protein>
<sequence length="252" mass="28940">MSDISAPPMTCYVKRPTDPAIDDSIQKIQYEETKKSIQVQPVLKHMMETGDFADVTIFVGEEKVPFRLHRTIICHTSDYFKAAFELGHFKEGITKELELEFLYPKAFEKVVAWQYEQGYQIQWSNGANDHAVFQIADYLQIPILRQEVLKEFRVMCTRFLCRTSKEQVRATVDNFARICQICVKSDFEFLDPIARAIGAHWNVTADEILESVGSGAYSKNFVAVMMSACGKAVCEKCRLDRIYRFSTKKVTS</sequence>
<dbReference type="PROSITE" id="PS50097">
    <property type="entry name" value="BTB"/>
    <property type="match status" value="1"/>
</dbReference>
<dbReference type="PANTHER" id="PTHR47843">
    <property type="entry name" value="BTB DOMAIN-CONTAINING PROTEIN-RELATED"/>
    <property type="match status" value="1"/>
</dbReference>
<dbReference type="PANTHER" id="PTHR47843:SF2">
    <property type="entry name" value="BTB DOMAIN-CONTAINING PROTEIN"/>
    <property type="match status" value="1"/>
</dbReference>
<dbReference type="SMART" id="SM00225">
    <property type="entry name" value="BTB"/>
    <property type="match status" value="1"/>
</dbReference>
<dbReference type="Gene3D" id="3.30.710.10">
    <property type="entry name" value="Potassium Channel Kv1.1, Chain A"/>
    <property type="match status" value="1"/>
</dbReference>
<dbReference type="EMBL" id="SOZJ01000009">
    <property type="protein sequence ID" value="TGJ62693.1"/>
    <property type="molecule type" value="Genomic_DNA"/>
</dbReference>
<organism evidence="1 2">
    <name type="scientific">Orbilia oligospora</name>
    <name type="common">Nematode-trapping fungus</name>
    <name type="synonym">Arthrobotrys oligospora</name>
    <dbReference type="NCBI Taxonomy" id="2813651"/>
    <lineage>
        <taxon>Eukaryota</taxon>
        <taxon>Fungi</taxon>
        <taxon>Dikarya</taxon>
        <taxon>Ascomycota</taxon>
        <taxon>Pezizomycotina</taxon>
        <taxon>Orbiliomycetes</taxon>
        <taxon>Orbiliales</taxon>
        <taxon>Orbiliaceae</taxon>
        <taxon>Orbilia</taxon>
    </lineage>
</organism>
<reference evidence="1 2" key="1">
    <citation type="submission" date="2019-03" db="EMBL/GenBank/DDBJ databases">
        <title>Nematode-trapping fungi genome.</title>
        <authorList>
            <person name="Vidal-Diez De Ulzurrun G."/>
        </authorList>
    </citation>
    <scope>NUCLEOTIDE SEQUENCE [LARGE SCALE GENOMIC DNA]</scope>
    <source>
        <strain evidence="1 2">TWF154</strain>
    </source>
</reference>
<dbReference type="Proteomes" id="UP000297595">
    <property type="component" value="Unassembled WGS sequence"/>
</dbReference>
<dbReference type="Pfam" id="PF00651">
    <property type="entry name" value="BTB"/>
    <property type="match status" value="1"/>
</dbReference>
<dbReference type="InterPro" id="IPR011333">
    <property type="entry name" value="SKP1/BTB/POZ_sf"/>
</dbReference>
<dbReference type="CDD" id="cd18186">
    <property type="entry name" value="BTB_POZ_ZBTB_KLHL-like"/>
    <property type="match status" value="1"/>
</dbReference>
<dbReference type="SUPFAM" id="SSF54695">
    <property type="entry name" value="POZ domain"/>
    <property type="match status" value="1"/>
</dbReference>
<dbReference type="InterPro" id="IPR000210">
    <property type="entry name" value="BTB/POZ_dom"/>
</dbReference>
<comment type="caution">
    <text evidence="1">The sequence shown here is derived from an EMBL/GenBank/DDBJ whole genome shotgun (WGS) entry which is preliminary data.</text>
</comment>
<name>A0A7C8TQK4_ORBOL</name>
<dbReference type="AlphaFoldDB" id="A0A7C8TQK4"/>